<keyword evidence="1" id="KW-0175">Coiled coil</keyword>
<comment type="caution">
    <text evidence="3">The sequence shown here is derived from an EMBL/GenBank/DDBJ whole genome shotgun (WGS) entry which is preliminary data.</text>
</comment>
<sequence>KEEKEIQETQSEESSSIHSEITNATSTLTPLLRTYSLGRPVRSYQGQLEINQEEIISTFIQSPNVDSFSEGSQFSAQMKVNQRLEELKGQILVLNDKISTLEREKKDLQETNESLRTSLNNYVNSLLDSLIQEQENFNVDDDNLSIYLKNQQRTIDNLEESLGKELNSEQSRNLRGIQKQLAWFREEQMKRKLERLEEQLQNQILVSPK</sequence>
<dbReference type="EMBL" id="CAJVPJ010000881">
    <property type="protein sequence ID" value="CAG8562690.1"/>
    <property type="molecule type" value="Genomic_DNA"/>
</dbReference>
<feature type="compositionally biased region" description="Low complexity" evidence="2">
    <location>
        <begin position="8"/>
        <end position="22"/>
    </location>
</feature>
<gene>
    <name evidence="3" type="ORF">POCULU_LOCUS5592</name>
</gene>
<evidence type="ECO:0000313" key="3">
    <source>
        <dbReference type="EMBL" id="CAG8562690.1"/>
    </source>
</evidence>
<dbReference type="Proteomes" id="UP000789572">
    <property type="component" value="Unassembled WGS sequence"/>
</dbReference>
<reference evidence="3" key="1">
    <citation type="submission" date="2021-06" db="EMBL/GenBank/DDBJ databases">
        <authorList>
            <person name="Kallberg Y."/>
            <person name="Tangrot J."/>
            <person name="Rosling A."/>
        </authorList>
    </citation>
    <scope>NUCLEOTIDE SEQUENCE</scope>
    <source>
        <strain evidence="3">IA702</strain>
    </source>
</reference>
<protein>
    <submittedName>
        <fullName evidence="3">592_t:CDS:1</fullName>
    </submittedName>
</protein>
<accession>A0A9N9BG70</accession>
<feature type="coiled-coil region" evidence="1">
    <location>
        <begin position="84"/>
        <end position="206"/>
    </location>
</feature>
<feature type="region of interest" description="Disordered" evidence="2">
    <location>
        <begin position="1"/>
        <end position="22"/>
    </location>
</feature>
<evidence type="ECO:0000313" key="4">
    <source>
        <dbReference type="Proteomes" id="UP000789572"/>
    </source>
</evidence>
<evidence type="ECO:0000256" key="1">
    <source>
        <dbReference type="SAM" id="Coils"/>
    </source>
</evidence>
<keyword evidence="4" id="KW-1185">Reference proteome</keyword>
<evidence type="ECO:0000256" key="2">
    <source>
        <dbReference type="SAM" id="MobiDB-lite"/>
    </source>
</evidence>
<feature type="non-terminal residue" evidence="3">
    <location>
        <position position="1"/>
    </location>
</feature>
<name>A0A9N9BG70_9GLOM</name>
<proteinExistence type="predicted"/>
<organism evidence="3 4">
    <name type="scientific">Paraglomus occultum</name>
    <dbReference type="NCBI Taxonomy" id="144539"/>
    <lineage>
        <taxon>Eukaryota</taxon>
        <taxon>Fungi</taxon>
        <taxon>Fungi incertae sedis</taxon>
        <taxon>Mucoromycota</taxon>
        <taxon>Glomeromycotina</taxon>
        <taxon>Glomeromycetes</taxon>
        <taxon>Paraglomerales</taxon>
        <taxon>Paraglomeraceae</taxon>
        <taxon>Paraglomus</taxon>
    </lineage>
</organism>
<dbReference type="AlphaFoldDB" id="A0A9N9BG70"/>